<gene>
    <name evidence="2" type="ORF">Pla108_15990</name>
</gene>
<dbReference type="PANTHER" id="PTHR35519">
    <property type="entry name" value="MEMBRANE PROTEINS"/>
    <property type="match status" value="1"/>
</dbReference>
<dbReference type="RefSeq" id="WP_146444295.1">
    <property type="nucleotide sequence ID" value="NZ_SJPR01000001.1"/>
</dbReference>
<feature type="region of interest" description="Disordered" evidence="1">
    <location>
        <begin position="128"/>
        <end position="151"/>
    </location>
</feature>
<evidence type="ECO:0000313" key="2">
    <source>
        <dbReference type="EMBL" id="TWU00647.1"/>
    </source>
</evidence>
<dbReference type="Pfam" id="PF13430">
    <property type="entry name" value="DUF4112"/>
    <property type="match status" value="1"/>
</dbReference>
<reference evidence="2 3" key="1">
    <citation type="submission" date="2019-02" db="EMBL/GenBank/DDBJ databases">
        <title>Deep-cultivation of Planctomycetes and their phenomic and genomic characterization uncovers novel biology.</title>
        <authorList>
            <person name="Wiegand S."/>
            <person name="Jogler M."/>
            <person name="Boedeker C."/>
            <person name="Pinto D."/>
            <person name="Vollmers J."/>
            <person name="Rivas-Marin E."/>
            <person name="Kohn T."/>
            <person name="Peeters S.H."/>
            <person name="Heuer A."/>
            <person name="Rast P."/>
            <person name="Oberbeckmann S."/>
            <person name="Bunk B."/>
            <person name="Jeske O."/>
            <person name="Meyerdierks A."/>
            <person name="Storesund J.E."/>
            <person name="Kallscheuer N."/>
            <person name="Luecker S."/>
            <person name="Lage O.M."/>
            <person name="Pohl T."/>
            <person name="Merkel B.J."/>
            <person name="Hornburger P."/>
            <person name="Mueller R.-W."/>
            <person name="Bruemmer F."/>
            <person name="Labrenz M."/>
            <person name="Spormann A.M."/>
            <person name="Op Den Camp H."/>
            <person name="Overmann J."/>
            <person name="Amann R."/>
            <person name="Jetten M.S.M."/>
            <person name="Mascher T."/>
            <person name="Medema M.H."/>
            <person name="Devos D.P."/>
            <person name="Kaster A.-K."/>
            <person name="Ovreas L."/>
            <person name="Rohde M."/>
            <person name="Galperin M.Y."/>
            <person name="Jogler C."/>
        </authorList>
    </citation>
    <scope>NUCLEOTIDE SEQUENCE [LARGE SCALE GENOMIC DNA]</scope>
    <source>
        <strain evidence="2 3">Pla108</strain>
    </source>
</reference>
<dbReference type="PANTHER" id="PTHR35519:SF2">
    <property type="entry name" value="PH DOMAIN PROTEIN"/>
    <property type="match status" value="1"/>
</dbReference>
<keyword evidence="3" id="KW-1185">Reference proteome</keyword>
<sequence>MTNSPTPEKAHHHLNKAARWARFLDNRFRIPGTGVGYGFDSLIGLIPGVGDAATTAMACMPIYHAWKAGSPRGLLLRMAFNVGIDAVVGAIPGVGDVADIFLRCNRRNAKLLRKAMANGELTAGDKAVQAGTLPSTGGPPTRPYTGIRAVR</sequence>
<comment type="caution">
    <text evidence="2">The sequence shown here is derived from an EMBL/GenBank/DDBJ whole genome shotgun (WGS) entry which is preliminary data.</text>
</comment>
<accession>A0A5C6AME3</accession>
<evidence type="ECO:0000256" key="1">
    <source>
        <dbReference type="SAM" id="MobiDB-lite"/>
    </source>
</evidence>
<organism evidence="2 3">
    <name type="scientific">Botrimarina colliarenosi</name>
    <dbReference type="NCBI Taxonomy" id="2528001"/>
    <lineage>
        <taxon>Bacteria</taxon>
        <taxon>Pseudomonadati</taxon>
        <taxon>Planctomycetota</taxon>
        <taxon>Planctomycetia</taxon>
        <taxon>Pirellulales</taxon>
        <taxon>Lacipirellulaceae</taxon>
        <taxon>Botrimarina</taxon>
    </lineage>
</organism>
<evidence type="ECO:0000313" key="3">
    <source>
        <dbReference type="Proteomes" id="UP000317421"/>
    </source>
</evidence>
<proteinExistence type="predicted"/>
<dbReference type="OrthoDB" id="513552at2"/>
<dbReference type="Proteomes" id="UP000317421">
    <property type="component" value="Unassembled WGS sequence"/>
</dbReference>
<evidence type="ECO:0008006" key="4">
    <source>
        <dbReference type="Google" id="ProtNLM"/>
    </source>
</evidence>
<dbReference type="EMBL" id="SJPR01000001">
    <property type="protein sequence ID" value="TWU00647.1"/>
    <property type="molecule type" value="Genomic_DNA"/>
</dbReference>
<dbReference type="InterPro" id="IPR025187">
    <property type="entry name" value="DUF4112"/>
</dbReference>
<dbReference type="AlphaFoldDB" id="A0A5C6AME3"/>
<name>A0A5C6AME3_9BACT</name>
<protein>
    <recommendedName>
        <fullName evidence="4">DUF4112 domain-containing protein</fullName>
    </recommendedName>
</protein>